<evidence type="ECO:0000313" key="6">
    <source>
        <dbReference type="EMBL" id="MEJ8827204.1"/>
    </source>
</evidence>
<feature type="domain" description="Cyclic nucleotide-binding" evidence="4">
    <location>
        <begin position="36"/>
        <end position="156"/>
    </location>
</feature>
<dbReference type="InterPro" id="IPR050397">
    <property type="entry name" value="Env_Response_Regulators"/>
</dbReference>
<dbReference type="SUPFAM" id="SSF46785">
    <property type="entry name" value="Winged helix' DNA-binding domain"/>
    <property type="match status" value="1"/>
</dbReference>
<dbReference type="Gene3D" id="2.60.120.10">
    <property type="entry name" value="Jelly Rolls"/>
    <property type="match status" value="1"/>
</dbReference>
<dbReference type="Gene3D" id="1.10.10.10">
    <property type="entry name" value="Winged helix-like DNA-binding domain superfamily/Winged helix DNA-binding domain"/>
    <property type="match status" value="1"/>
</dbReference>
<name>A0ABU8WAY8_9BURK</name>
<dbReference type="InterPro" id="IPR014710">
    <property type="entry name" value="RmlC-like_jellyroll"/>
</dbReference>
<dbReference type="Pfam" id="PF00027">
    <property type="entry name" value="cNMP_binding"/>
    <property type="match status" value="1"/>
</dbReference>
<dbReference type="SUPFAM" id="SSF51206">
    <property type="entry name" value="cAMP-binding domain-like"/>
    <property type="match status" value="1"/>
</dbReference>
<evidence type="ECO:0000313" key="7">
    <source>
        <dbReference type="Proteomes" id="UP001363010"/>
    </source>
</evidence>
<dbReference type="InterPro" id="IPR036388">
    <property type="entry name" value="WH-like_DNA-bd_sf"/>
</dbReference>
<dbReference type="RefSeq" id="WP_340368234.1">
    <property type="nucleotide sequence ID" value="NZ_JBBKZV010000056.1"/>
</dbReference>
<dbReference type="SMART" id="SM00100">
    <property type="entry name" value="cNMP"/>
    <property type="match status" value="1"/>
</dbReference>
<accession>A0ABU8WAY8</accession>
<sequence>MFGIELDRSAVGYHSGSSVKIEQATVPVETLCEFELFKELPAATLKGIACSLHLREIKAGEVLIYQADETATVYLLLEGRAASTVLAVNGRQILLREIEAGEVFGEFAPIDGNLRSSEVIALKHGSIATLSGNDFRNLMMTEPVLAECLLRRLVAKLRQLSDRVVELGALDVRARLSSELLRRVRATGVVENRGRIDPCPRQQALADQIGTSREQVSRSMTELAHRGVVIKKDKALIIPDVARLSYCK</sequence>
<organism evidence="6 7">
    <name type="scientific">Variovorax humicola</name>
    <dbReference type="NCBI Taxonomy" id="1769758"/>
    <lineage>
        <taxon>Bacteria</taxon>
        <taxon>Pseudomonadati</taxon>
        <taxon>Pseudomonadota</taxon>
        <taxon>Betaproteobacteria</taxon>
        <taxon>Burkholderiales</taxon>
        <taxon>Comamonadaceae</taxon>
        <taxon>Variovorax</taxon>
    </lineage>
</organism>
<dbReference type="PANTHER" id="PTHR24567:SF74">
    <property type="entry name" value="HTH-TYPE TRANSCRIPTIONAL REGULATOR ARCR"/>
    <property type="match status" value="1"/>
</dbReference>
<dbReference type="Proteomes" id="UP001363010">
    <property type="component" value="Unassembled WGS sequence"/>
</dbReference>
<dbReference type="Pfam" id="PF13545">
    <property type="entry name" value="HTH_Crp_2"/>
    <property type="match status" value="1"/>
</dbReference>
<evidence type="ECO:0000259" key="5">
    <source>
        <dbReference type="PROSITE" id="PS51063"/>
    </source>
</evidence>
<reference evidence="6 7" key="1">
    <citation type="submission" date="2024-03" db="EMBL/GenBank/DDBJ databases">
        <title>Novel species of the genus Variovorax.</title>
        <authorList>
            <person name="Liu Q."/>
            <person name="Xin Y.-H."/>
        </authorList>
    </citation>
    <scope>NUCLEOTIDE SEQUENCE [LARGE SCALE GENOMIC DNA]</scope>
    <source>
        <strain evidence="6 7">KACC 18501</strain>
    </source>
</reference>
<keyword evidence="7" id="KW-1185">Reference proteome</keyword>
<dbReference type="EMBL" id="JBBKZV010000056">
    <property type="protein sequence ID" value="MEJ8827204.1"/>
    <property type="molecule type" value="Genomic_DNA"/>
</dbReference>
<keyword evidence="1" id="KW-0805">Transcription regulation</keyword>
<evidence type="ECO:0000259" key="4">
    <source>
        <dbReference type="PROSITE" id="PS50042"/>
    </source>
</evidence>
<dbReference type="PROSITE" id="PS51063">
    <property type="entry name" value="HTH_CRP_2"/>
    <property type="match status" value="1"/>
</dbReference>
<proteinExistence type="predicted"/>
<dbReference type="PROSITE" id="PS50042">
    <property type="entry name" value="CNMP_BINDING_3"/>
    <property type="match status" value="1"/>
</dbReference>
<dbReference type="InterPro" id="IPR036390">
    <property type="entry name" value="WH_DNA-bd_sf"/>
</dbReference>
<evidence type="ECO:0000256" key="2">
    <source>
        <dbReference type="ARBA" id="ARBA00023125"/>
    </source>
</evidence>
<comment type="caution">
    <text evidence="6">The sequence shown here is derived from an EMBL/GenBank/DDBJ whole genome shotgun (WGS) entry which is preliminary data.</text>
</comment>
<feature type="domain" description="HTH crp-type" evidence="5">
    <location>
        <begin position="170"/>
        <end position="242"/>
    </location>
</feature>
<dbReference type="PANTHER" id="PTHR24567">
    <property type="entry name" value="CRP FAMILY TRANSCRIPTIONAL REGULATORY PROTEIN"/>
    <property type="match status" value="1"/>
</dbReference>
<keyword evidence="3" id="KW-0804">Transcription</keyword>
<dbReference type="InterPro" id="IPR000595">
    <property type="entry name" value="cNMP-bd_dom"/>
</dbReference>
<evidence type="ECO:0000256" key="1">
    <source>
        <dbReference type="ARBA" id="ARBA00023015"/>
    </source>
</evidence>
<dbReference type="InterPro" id="IPR018490">
    <property type="entry name" value="cNMP-bd_dom_sf"/>
</dbReference>
<dbReference type="SMART" id="SM00419">
    <property type="entry name" value="HTH_CRP"/>
    <property type="match status" value="1"/>
</dbReference>
<protein>
    <submittedName>
        <fullName evidence="6">Crp/Fnr family transcriptional regulator</fullName>
    </submittedName>
</protein>
<gene>
    <name evidence="6" type="ORF">WKW80_35355</name>
</gene>
<dbReference type="InterPro" id="IPR012318">
    <property type="entry name" value="HTH_CRP"/>
</dbReference>
<evidence type="ECO:0000256" key="3">
    <source>
        <dbReference type="ARBA" id="ARBA00023163"/>
    </source>
</evidence>
<dbReference type="CDD" id="cd00038">
    <property type="entry name" value="CAP_ED"/>
    <property type="match status" value="1"/>
</dbReference>
<keyword evidence="2" id="KW-0238">DNA-binding</keyword>